<dbReference type="GO" id="GO:0000156">
    <property type="term" value="F:phosphorelay response regulator activity"/>
    <property type="evidence" value="ECO:0007669"/>
    <property type="project" value="TreeGrafter"/>
</dbReference>
<dbReference type="InterPro" id="IPR033479">
    <property type="entry name" value="dCache_1"/>
</dbReference>
<dbReference type="Pfam" id="PF00512">
    <property type="entry name" value="HisKA"/>
    <property type="match status" value="1"/>
</dbReference>
<dbReference type="SUPFAM" id="SSF47384">
    <property type="entry name" value="Homodimeric domain of signal transducing histidine kinase"/>
    <property type="match status" value="1"/>
</dbReference>
<dbReference type="GO" id="GO:0005886">
    <property type="term" value="C:plasma membrane"/>
    <property type="evidence" value="ECO:0007669"/>
    <property type="project" value="UniProtKB-SubCell"/>
</dbReference>
<evidence type="ECO:0000256" key="2">
    <source>
        <dbReference type="ARBA" id="ARBA00004651"/>
    </source>
</evidence>
<dbReference type="InterPro" id="IPR036890">
    <property type="entry name" value="HATPase_C_sf"/>
</dbReference>
<evidence type="ECO:0000313" key="16">
    <source>
        <dbReference type="EMBL" id="NHC37843.1"/>
    </source>
</evidence>
<evidence type="ECO:0000256" key="9">
    <source>
        <dbReference type="ARBA" id="ARBA00022989"/>
    </source>
</evidence>
<evidence type="ECO:0000313" key="17">
    <source>
        <dbReference type="Proteomes" id="UP000031532"/>
    </source>
</evidence>
<evidence type="ECO:0000256" key="10">
    <source>
        <dbReference type="ARBA" id="ARBA00023012"/>
    </source>
</evidence>
<organism evidence="16 17">
    <name type="scientific">Scytonema millei VB511283</name>
    <dbReference type="NCBI Taxonomy" id="1245923"/>
    <lineage>
        <taxon>Bacteria</taxon>
        <taxon>Bacillati</taxon>
        <taxon>Cyanobacteriota</taxon>
        <taxon>Cyanophyceae</taxon>
        <taxon>Nostocales</taxon>
        <taxon>Scytonemataceae</taxon>
        <taxon>Scytonema</taxon>
    </lineage>
</organism>
<comment type="catalytic activity">
    <reaction evidence="1">
        <text>ATP + protein L-histidine = ADP + protein N-phospho-L-histidine.</text>
        <dbReference type="EC" id="2.7.13.3"/>
    </reaction>
</comment>
<keyword evidence="17" id="KW-1185">Reference proteome</keyword>
<dbReference type="InterPro" id="IPR050351">
    <property type="entry name" value="BphY/WalK/GraS-like"/>
</dbReference>
<keyword evidence="8" id="KW-0418">Kinase</keyword>
<dbReference type="RefSeq" id="WP_052289817.1">
    <property type="nucleotide sequence ID" value="NZ_JTJC03000012.1"/>
</dbReference>
<dbReference type="CDD" id="cd12914">
    <property type="entry name" value="PDC1_DGC_like"/>
    <property type="match status" value="1"/>
</dbReference>
<dbReference type="SMART" id="SM00388">
    <property type="entry name" value="HisKA"/>
    <property type="match status" value="1"/>
</dbReference>
<dbReference type="CDD" id="cd06225">
    <property type="entry name" value="HAMP"/>
    <property type="match status" value="1"/>
</dbReference>
<dbReference type="EC" id="2.7.13.3" evidence="3"/>
<dbReference type="PROSITE" id="PS50109">
    <property type="entry name" value="HIS_KIN"/>
    <property type="match status" value="1"/>
</dbReference>
<evidence type="ECO:0000256" key="13">
    <source>
        <dbReference type="SAM" id="Phobius"/>
    </source>
</evidence>
<feature type="coiled-coil region" evidence="12">
    <location>
        <begin position="393"/>
        <end position="436"/>
    </location>
</feature>
<feature type="domain" description="HAMP" evidence="15">
    <location>
        <begin position="336"/>
        <end position="389"/>
    </location>
</feature>
<evidence type="ECO:0000256" key="5">
    <source>
        <dbReference type="ARBA" id="ARBA00022553"/>
    </source>
</evidence>
<keyword evidence="6" id="KW-0808">Transferase</keyword>
<keyword evidence="11 13" id="KW-0472">Membrane</keyword>
<dbReference type="GO" id="GO:0000155">
    <property type="term" value="F:phosphorelay sensor kinase activity"/>
    <property type="evidence" value="ECO:0007669"/>
    <property type="project" value="InterPro"/>
</dbReference>
<keyword evidence="7 13" id="KW-0812">Transmembrane</keyword>
<name>A0A9X5I6P4_9CYAN</name>
<accession>A0A9X5I6P4</accession>
<dbReference type="Pfam" id="PF02743">
    <property type="entry name" value="dCache_1"/>
    <property type="match status" value="1"/>
</dbReference>
<dbReference type="PANTHER" id="PTHR42878:SF15">
    <property type="entry name" value="BACTERIOPHYTOCHROME"/>
    <property type="match status" value="1"/>
</dbReference>
<dbReference type="AlphaFoldDB" id="A0A9X5I6P4"/>
<dbReference type="PRINTS" id="PR00344">
    <property type="entry name" value="BCTRLSENSOR"/>
</dbReference>
<dbReference type="SMART" id="SM00387">
    <property type="entry name" value="HATPase_c"/>
    <property type="match status" value="1"/>
</dbReference>
<evidence type="ECO:0000256" key="12">
    <source>
        <dbReference type="SAM" id="Coils"/>
    </source>
</evidence>
<comment type="caution">
    <text evidence="16">The sequence shown here is derived from an EMBL/GenBank/DDBJ whole genome shotgun (WGS) entry which is preliminary data.</text>
</comment>
<dbReference type="FunFam" id="1.10.287.130:FF:000070">
    <property type="entry name" value="Histidine kinase sensor protein"/>
    <property type="match status" value="1"/>
</dbReference>
<evidence type="ECO:0000259" key="15">
    <source>
        <dbReference type="PROSITE" id="PS50885"/>
    </source>
</evidence>
<keyword evidence="4" id="KW-1003">Cell membrane</keyword>
<dbReference type="InterPro" id="IPR003660">
    <property type="entry name" value="HAMP_dom"/>
</dbReference>
<dbReference type="PROSITE" id="PS50885">
    <property type="entry name" value="HAMP"/>
    <property type="match status" value="1"/>
</dbReference>
<proteinExistence type="predicted"/>
<dbReference type="InterPro" id="IPR003594">
    <property type="entry name" value="HATPase_dom"/>
</dbReference>
<dbReference type="SMART" id="SM00304">
    <property type="entry name" value="HAMP"/>
    <property type="match status" value="1"/>
</dbReference>
<keyword evidence="12" id="KW-0175">Coiled coil</keyword>
<evidence type="ECO:0000256" key="11">
    <source>
        <dbReference type="ARBA" id="ARBA00023136"/>
    </source>
</evidence>
<dbReference type="Proteomes" id="UP000031532">
    <property type="component" value="Unassembled WGS sequence"/>
</dbReference>
<dbReference type="Gene3D" id="6.10.340.10">
    <property type="match status" value="1"/>
</dbReference>
<dbReference type="CDD" id="cd00082">
    <property type="entry name" value="HisKA"/>
    <property type="match status" value="1"/>
</dbReference>
<dbReference type="PANTHER" id="PTHR42878">
    <property type="entry name" value="TWO-COMPONENT HISTIDINE KINASE"/>
    <property type="match status" value="1"/>
</dbReference>
<dbReference type="SUPFAM" id="SSF55874">
    <property type="entry name" value="ATPase domain of HSP90 chaperone/DNA topoisomerase II/histidine kinase"/>
    <property type="match status" value="1"/>
</dbReference>
<evidence type="ECO:0000256" key="6">
    <source>
        <dbReference type="ARBA" id="ARBA00022679"/>
    </source>
</evidence>
<dbReference type="OrthoDB" id="9759607at2"/>
<evidence type="ECO:0000256" key="4">
    <source>
        <dbReference type="ARBA" id="ARBA00022475"/>
    </source>
</evidence>
<keyword evidence="9 13" id="KW-1133">Transmembrane helix</keyword>
<dbReference type="InterPro" id="IPR003661">
    <property type="entry name" value="HisK_dim/P_dom"/>
</dbReference>
<sequence>MAFHQILASEKLFDRVAKRLDPRQSLRARLGLTICSIALVMAVIASITVSATASDRVKTDAGIALEQLAYQVSDKLDRGMFERYREIQNLTELDLLSNPNSPLSQKRSLLDRLQSTYPTYSWIGLADATGKVLVSTGKLLENLSVAQRPWFQNARTQAAVGDVHEAILLAKLLPNPANEPLRFIDISAPVTDSAGKYTGVLGAHLSWTWAKEIRDSLLEPLQNRSQVEVFIFSASGKVLLAPIELQERIPSLPNLQTLQRQGNGYTLETWSDGDLYLTGFARSTGYRNYPGLGWTIVVRQQADLALAPVRALQRQIFTQDLTLGILFAIAGWFIMRRLTYPLLAIATAADRLRQGNTNTDLPLMTSSDEIGRLSRSLKHLIRTLFEQQQQLNISNEQLQIQLTKRQRAAAEIQQLNATLEQKVSDRTAQLQEINRELEAFAYSVSHDLRAPLRTIRGFARALQEDYGDRLDDLGKEYLESITADAAQMDRLIAELLAYSQLTRTKITLQPVALMTTIASARKQLETDLQEKQAEITVTTPLPTVLAHSQTLTQAVANLLSNALKFIKPESRPQVEIKYQLIQYHQQQWARLWIIDNGIGIAPSDRERIFRIFERLHGIETYPGTGIGLAIVRKSIERMGGCVGVESQLGQGSRFWIELPLFEGAGSRE</sequence>
<dbReference type="EMBL" id="JTJC03000012">
    <property type="protein sequence ID" value="NHC37843.1"/>
    <property type="molecule type" value="Genomic_DNA"/>
</dbReference>
<dbReference type="Gene3D" id="1.10.287.130">
    <property type="match status" value="1"/>
</dbReference>
<feature type="transmembrane region" description="Helical" evidence="13">
    <location>
        <begin position="28"/>
        <end position="49"/>
    </location>
</feature>
<dbReference type="Gene3D" id="3.30.565.10">
    <property type="entry name" value="Histidine kinase-like ATPase, C-terminal domain"/>
    <property type="match status" value="1"/>
</dbReference>
<dbReference type="SUPFAM" id="SSF158472">
    <property type="entry name" value="HAMP domain-like"/>
    <property type="match status" value="1"/>
</dbReference>
<keyword evidence="5" id="KW-0597">Phosphoprotein</keyword>
<keyword evidence="10" id="KW-0902">Two-component regulatory system</keyword>
<dbReference type="Gene3D" id="3.30.450.20">
    <property type="entry name" value="PAS domain"/>
    <property type="match status" value="1"/>
</dbReference>
<dbReference type="Pfam" id="PF02518">
    <property type="entry name" value="HATPase_c"/>
    <property type="match status" value="1"/>
</dbReference>
<dbReference type="InterPro" id="IPR036097">
    <property type="entry name" value="HisK_dim/P_sf"/>
</dbReference>
<evidence type="ECO:0000256" key="7">
    <source>
        <dbReference type="ARBA" id="ARBA00022692"/>
    </source>
</evidence>
<reference evidence="16 17" key="1">
    <citation type="journal article" date="2015" name="Genome Announc.">
        <title>Draft Genome Sequence of the Terrestrial Cyanobacterium Scytonema millei VB511283, Isolated from Eastern India.</title>
        <authorList>
            <person name="Sen D."/>
            <person name="Chandrababunaidu M.M."/>
            <person name="Singh D."/>
            <person name="Sanghi N."/>
            <person name="Ghorai A."/>
            <person name="Mishra G.P."/>
            <person name="Madduluri M."/>
            <person name="Adhikary S.P."/>
            <person name="Tripathy S."/>
        </authorList>
    </citation>
    <scope>NUCLEOTIDE SEQUENCE [LARGE SCALE GENOMIC DNA]</scope>
    <source>
        <strain evidence="16 17">VB511283</strain>
    </source>
</reference>
<comment type="subcellular location">
    <subcellularLocation>
        <location evidence="2">Cell membrane</location>
        <topology evidence="2">Multi-pass membrane protein</topology>
    </subcellularLocation>
</comment>
<dbReference type="GO" id="GO:0030295">
    <property type="term" value="F:protein kinase activator activity"/>
    <property type="evidence" value="ECO:0007669"/>
    <property type="project" value="TreeGrafter"/>
</dbReference>
<protein>
    <recommendedName>
        <fullName evidence="3">histidine kinase</fullName>
        <ecNumber evidence="3">2.7.13.3</ecNumber>
    </recommendedName>
</protein>
<evidence type="ECO:0000256" key="1">
    <source>
        <dbReference type="ARBA" id="ARBA00000085"/>
    </source>
</evidence>
<dbReference type="InterPro" id="IPR005467">
    <property type="entry name" value="His_kinase_dom"/>
</dbReference>
<evidence type="ECO:0000256" key="3">
    <source>
        <dbReference type="ARBA" id="ARBA00012438"/>
    </source>
</evidence>
<dbReference type="InterPro" id="IPR004358">
    <property type="entry name" value="Sig_transdc_His_kin-like_C"/>
</dbReference>
<dbReference type="Pfam" id="PF00672">
    <property type="entry name" value="HAMP"/>
    <property type="match status" value="1"/>
</dbReference>
<feature type="domain" description="Histidine kinase" evidence="14">
    <location>
        <begin position="443"/>
        <end position="662"/>
    </location>
</feature>
<evidence type="ECO:0000259" key="14">
    <source>
        <dbReference type="PROSITE" id="PS50109"/>
    </source>
</evidence>
<evidence type="ECO:0000256" key="8">
    <source>
        <dbReference type="ARBA" id="ARBA00022777"/>
    </source>
</evidence>
<dbReference type="CDD" id="cd18774">
    <property type="entry name" value="PDC2_HK_sensor"/>
    <property type="match status" value="1"/>
</dbReference>
<dbReference type="GO" id="GO:0007234">
    <property type="term" value="P:osmosensory signaling via phosphorelay pathway"/>
    <property type="evidence" value="ECO:0007669"/>
    <property type="project" value="TreeGrafter"/>
</dbReference>
<gene>
    <name evidence="16" type="ORF">QH73_0024925</name>
</gene>